<dbReference type="SUPFAM" id="SSF56281">
    <property type="entry name" value="Metallo-hydrolase/oxidoreductase"/>
    <property type="match status" value="1"/>
</dbReference>
<dbReference type="InterPro" id="IPR050662">
    <property type="entry name" value="Sec-metab_biosynth-thioest"/>
</dbReference>
<dbReference type="Pfam" id="PF00753">
    <property type="entry name" value="Lactamase_B"/>
    <property type="match status" value="1"/>
</dbReference>
<dbReference type="STRING" id="1202768.SAMN05216285_2808"/>
<dbReference type="RefSeq" id="WP_049991341.1">
    <property type="nucleotide sequence ID" value="NZ_FOIS01000003.1"/>
</dbReference>
<feature type="domain" description="Metallo-beta-lactamase" evidence="1">
    <location>
        <begin position="14"/>
        <end position="228"/>
    </location>
</feature>
<dbReference type="InterPro" id="IPR036866">
    <property type="entry name" value="RibonucZ/Hydroxyglut_hydro"/>
</dbReference>
<evidence type="ECO:0000313" key="2">
    <source>
        <dbReference type="EMBL" id="SEW16471.1"/>
    </source>
</evidence>
<keyword evidence="3" id="KW-1185">Reference proteome</keyword>
<dbReference type="CDD" id="cd07725">
    <property type="entry name" value="TTHA1429-like_MBL-fold"/>
    <property type="match status" value="1"/>
</dbReference>
<proteinExistence type="predicted"/>
<dbReference type="EMBL" id="FOIS01000003">
    <property type="protein sequence ID" value="SEW16471.1"/>
    <property type="molecule type" value="Genomic_DNA"/>
</dbReference>
<sequence length="330" mass="36545">MERLSLSNSAFEGDNNAYLFADGPETALIDTGDWTTTTREQLVAALADRGLEFADIDRVFLTHWHHDHCGLAGEIQAESGAEVCVHRDDAALVEGDEDAWSAMRDRQERYFEKWGMPEPKREVLRDRIAGAGTTDETPTVTTFADGDAFSVNGTELEVVHASGHAAGLCMFEADLEDGREVFSGDALLPVYTPNVGGADVRVEHPLEKYLRALRRIVEADYARAWPGHRDPIDDPAGRAQHIIDHHEERAWRVLDALDRRGPCDTWTVSAELFGDLEGIHVLHGPGEVDAHLDHLEQAGAVVREETEYRLADGVADDLAATEAERWELAF</sequence>
<dbReference type="Gene3D" id="3.60.15.10">
    <property type="entry name" value="Ribonuclease Z/Hydroxyacylglutathione hydrolase-like"/>
    <property type="match status" value="1"/>
</dbReference>
<name>A0A1I0PQC8_9EURY</name>
<dbReference type="InterPro" id="IPR001279">
    <property type="entry name" value="Metallo-B-lactamas"/>
</dbReference>
<evidence type="ECO:0000313" key="3">
    <source>
        <dbReference type="Proteomes" id="UP000183275"/>
    </source>
</evidence>
<dbReference type="OrthoDB" id="205181at2157"/>
<dbReference type="Proteomes" id="UP000183275">
    <property type="component" value="Unassembled WGS sequence"/>
</dbReference>
<organism evidence="2 3">
    <name type="scientific">Natrinema salifodinae</name>
    <dbReference type="NCBI Taxonomy" id="1202768"/>
    <lineage>
        <taxon>Archaea</taxon>
        <taxon>Methanobacteriati</taxon>
        <taxon>Methanobacteriota</taxon>
        <taxon>Stenosarchaea group</taxon>
        <taxon>Halobacteria</taxon>
        <taxon>Halobacteriales</taxon>
        <taxon>Natrialbaceae</taxon>
        <taxon>Natrinema</taxon>
    </lineage>
</organism>
<gene>
    <name evidence="2" type="ORF">SAMN05216285_2808</name>
</gene>
<dbReference type="eggNOG" id="arCOG00498">
    <property type="taxonomic scope" value="Archaea"/>
</dbReference>
<dbReference type="PANTHER" id="PTHR23131:SF4">
    <property type="entry name" value="METALLO-BETA-LACTAMASE SUPERFAMILY POTEIN"/>
    <property type="match status" value="1"/>
</dbReference>
<reference evidence="3" key="1">
    <citation type="submission" date="2016-10" db="EMBL/GenBank/DDBJ databases">
        <authorList>
            <person name="Varghese N."/>
        </authorList>
    </citation>
    <scope>NUCLEOTIDE SEQUENCE [LARGE SCALE GENOMIC DNA]</scope>
    <source>
        <strain evidence="3">CGMCC 1.12284</strain>
    </source>
</reference>
<evidence type="ECO:0000259" key="1">
    <source>
        <dbReference type="SMART" id="SM00849"/>
    </source>
</evidence>
<dbReference type="SMART" id="SM00849">
    <property type="entry name" value="Lactamase_B"/>
    <property type="match status" value="1"/>
</dbReference>
<dbReference type="AlphaFoldDB" id="A0A1I0PQC8"/>
<accession>A0A1I0PQC8</accession>
<protein>
    <submittedName>
        <fullName evidence="2">Glyoxylase, beta-lactamase superfamily II</fullName>
    </submittedName>
</protein>
<dbReference type="PANTHER" id="PTHR23131">
    <property type="entry name" value="ENDORIBONUCLEASE LACTB2"/>
    <property type="match status" value="1"/>
</dbReference>